<dbReference type="AlphaFoldDB" id="N1MP64"/>
<keyword evidence="2" id="KW-1185">Reference proteome</keyword>
<protein>
    <submittedName>
        <fullName evidence="1">Uncharacterized protein</fullName>
    </submittedName>
</protein>
<dbReference type="EMBL" id="CAVK010000142">
    <property type="protein sequence ID" value="CCW18539.1"/>
    <property type="molecule type" value="Genomic_DNA"/>
</dbReference>
<dbReference type="Proteomes" id="UP000013201">
    <property type="component" value="Unassembled WGS sequence"/>
</dbReference>
<sequence length="37" mass="3970">MGQTVLLITHDPAVGLIFVTHRSAMLRLAGQHLTLAS</sequence>
<reference evidence="1 2" key="1">
    <citation type="submission" date="2013-03" db="EMBL/GenBank/DDBJ databases">
        <authorList>
            <person name="Le V."/>
        </authorList>
    </citation>
    <scope>NUCLEOTIDE SEQUENCE [LARGE SCALE GENOMIC DNA]</scope>
    <source>
        <strain evidence="1 2">BiD32</strain>
    </source>
</reference>
<name>N1MP64_9SPHN</name>
<accession>N1MP64</accession>
<reference evidence="2" key="2">
    <citation type="submission" date="2013-04" db="EMBL/GenBank/DDBJ databases">
        <title>Bisphenol A degrading Sphingobium sp. strain BiD32.</title>
        <authorList>
            <person name="Nielsen J.L."/>
            <person name="Zhou N.A."/>
            <person name="Kjeldal H."/>
        </authorList>
    </citation>
    <scope>NUCLEOTIDE SEQUENCE [LARGE SCALE GENOMIC DNA]</scope>
    <source>
        <strain evidence="2">BiD32</strain>
    </source>
</reference>
<evidence type="ECO:0000313" key="2">
    <source>
        <dbReference type="Proteomes" id="UP000013201"/>
    </source>
</evidence>
<evidence type="ECO:0000313" key="1">
    <source>
        <dbReference type="EMBL" id="CCW18539.1"/>
    </source>
</evidence>
<gene>
    <name evidence="1" type="ORF">EBBID32_28930</name>
</gene>
<organism evidence="1 2">
    <name type="scientific">Sphingobium indicum BiD32</name>
    <dbReference type="NCBI Taxonomy" id="1301087"/>
    <lineage>
        <taxon>Bacteria</taxon>
        <taxon>Pseudomonadati</taxon>
        <taxon>Pseudomonadota</taxon>
        <taxon>Alphaproteobacteria</taxon>
        <taxon>Sphingomonadales</taxon>
        <taxon>Sphingomonadaceae</taxon>
        <taxon>Sphingobium</taxon>
    </lineage>
</organism>
<comment type="caution">
    <text evidence="1">The sequence shown here is derived from an EMBL/GenBank/DDBJ whole genome shotgun (WGS) entry which is preliminary data.</text>
</comment>
<proteinExistence type="predicted"/>